<protein>
    <recommendedName>
        <fullName evidence="5">Armadillo-like helical domain-containing protein</fullName>
    </recommendedName>
</protein>
<evidence type="ECO:0000259" key="5">
    <source>
        <dbReference type="SMART" id="SM01158"/>
    </source>
</evidence>
<comment type="caution">
    <text evidence="6">The sequence shown here is derived from an EMBL/GenBank/DDBJ whole genome shotgun (WGS) entry which is preliminary data.</text>
</comment>
<dbReference type="InterPro" id="IPR039868">
    <property type="entry name" value="ARMD3-like"/>
</dbReference>
<evidence type="ECO:0000256" key="3">
    <source>
        <dbReference type="ARBA" id="ARBA00022989"/>
    </source>
</evidence>
<accession>A0AAN7TMU9</accession>
<sequence length="674" mass="75215">MNPEPKQTKRLSLRPEWKDNRLSLVASIKPSPIVESATTALAGTMDSPLTQQSRPDVFEPKVVGMYRRLFAEVEDEDKLEGFWATFFLLRPDLPRLRRILDNTNANFLLQMQHQSQQLLVQSIAALKLGHAPADDHALETLAVFFSVIFTKRYNSSGDIIEIIAGLDSVDAIFTELVACLDNVIRSETKRVELQIKAVRAASAVVAGGYQTALVSYFVNRDFFPGLMRLVQRQQSEPPSTEPLLLAGLLANYGKFESHNQYRIRFSDFVNDEAMGRTVDSVGSTCVTLRQRYIAIQDDTPAAWSVAGTLSYVGLGALAGAKPAAPVLTEEQQRDLFPEQPGSETAVLLTIYEFVQSNKLFCHRLIAHPASKATEAAPFSAFISFSSYLYQHAHRSARASTYAYLTLLVLLILVENVATAKLLCETTAPVRLCRQRPPFLPLPKNDRPYAGAVLDILTDGINHNLRKRLDIAYYTKNLAVLHRMITSLSKSRTKLAYHWSELWRSILSFVRFLDQYSEDIRSIPNSTELVQAVVEVLALALTSGEAFLPDATAHDDLFYKLVESGEALTKLRNTYPELQTSQGKQKAHIDTLIGVSSHYKELIDSHRAKKEHLSPKEIDKIIKQGYETLSIESGDEIGKQVKGYREAEHKSELKRIIRVAVADAVVLQGQGSGGR</sequence>
<reference evidence="6" key="1">
    <citation type="submission" date="2023-08" db="EMBL/GenBank/DDBJ databases">
        <title>Black Yeasts Isolated from many extreme environments.</title>
        <authorList>
            <person name="Coleine C."/>
            <person name="Stajich J.E."/>
            <person name="Selbmann L."/>
        </authorList>
    </citation>
    <scope>NUCLEOTIDE SEQUENCE</scope>
    <source>
        <strain evidence="6">CCFEE 5401</strain>
    </source>
</reference>
<evidence type="ECO:0000313" key="7">
    <source>
        <dbReference type="Proteomes" id="UP001310890"/>
    </source>
</evidence>
<dbReference type="Proteomes" id="UP001310890">
    <property type="component" value="Unassembled WGS sequence"/>
</dbReference>
<dbReference type="PANTHER" id="PTHR13608">
    <property type="entry name" value="ARMADILLO-LIKE HELICAL DOMAIN-CONTAINING PROTEIN 3"/>
    <property type="match status" value="1"/>
</dbReference>
<dbReference type="GO" id="GO:0005829">
    <property type="term" value="C:cytosol"/>
    <property type="evidence" value="ECO:0007669"/>
    <property type="project" value="TreeGrafter"/>
</dbReference>
<gene>
    <name evidence="6" type="ORF">LTR62_007904</name>
</gene>
<dbReference type="EMBL" id="JAVRRL010000008">
    <property type="protein sequence ID" value="KAK5116357.1"/>
    <property type="molecule type" value="Genomic_DNA"/>
</dbReference>
<evidence type="ECO:0000313" key="6">
    <source>
        <dbReference type="EMBL" id="KAK5116357.1"/>
    </source>
</evidence>
<dbReference type="SMART" id="SM01158">
    <property type="entry name" value="DUF1741"/>
    <property type="match status" value="1"/>
</dbReference>
<dbReference type="PANTHER" id="PTHR13608:SF3">
    <property type="entry name" value="ARMADILLO-LIKE HELICAL DOMAIN-CONTAINING PROTEIN 3"/>
    <property type="match status" value="1"/>
</dbReference>
<evidence type="ECO:0000256" key="4">
    <source>
        <dbReference type="ARBA" id="ARBA00023136"/>
    </source>
</evidence>
<evidence type="ECO:0000256" key="2">
    <source>
        <dbReference type="ARBA" id="ARBA00022692"/>
    </source>
</evidence>
<keyword evidence="2" id="KW-0812">Transmembrane</keyword>
<evidence type="ECO:0000256" key="1">
    <source>
        <dbReference type="ARBA" id="ARBA00004370"/>
    </source>
</evidence>
<dbReference type="InterPro" id="IPR013636">
    <property type="entry name" value="ARMH3_C"/>
</dbReference>
<feature type="domain" description="Armadillo-like helical" evidence="5">
    <location>
        <begin position="440"/>
        <end position="667"/>
    </location>
</feature>
<dbReference type="GO" id="GO:0016020">
    <property type="term" value="C:membrane"/>
    <property type="evidence" value="ECO:0007669"/>
    <property type="project" value="UniProtKB-SubCell"/>
</dbReference>
<keyword evidence="4" id="KW-0472">Membrane</keyword>
<dbReference type="Pfam" id="PF08427">
    <property type="entry name" value="ARMH3_C"/>
    <property type="match status" value="1"/>
</dbReference>
<keyword evidence="3" id="KW-1133">Transmembrane helix</keyword>
<name>A0AAN7TMU9_9PEZI</name>
<dbReference type="AlphaFoldDB" id="A0AAN7TMU9"/>
<comment type="subcellular location">
    <subcellularLocation>
        <location evidence="1">Membrane</location>
    </subcellularLocation>
</comment>
<organism evidence="6 7">
    <name type="scientific">Meristemomyces frigidus</name>
    <dbReference type="NCBI Taxonomy" id="1508187"/>
    <lineage>
        <taxon>Eukaryota</taxon>
        <taxon>Fungi</taxon>
        <taxon>Dikarya</taxon>
        <taxon>Ascomycota</taxon>
        <taxon>Pezizomycotina</taxon>
        <taxon>Dothideomycetes</taxon>
        <taxon>Dothideomycetidae</taxon>
        <taxon>Mycosphaerellales</taxon>
        <taxon>Teratosphaeriaceae</taxon>
        <taxon>Meristemomyces</taxon>
    </lineage>
</organism>
<proteinExistence type="predicted"/>